<dbReference type="AlphaFoldDB" id="A0A396GLB4"/>
<gene>
    <name evidence="2" type="ORF">MtrunA17_Chr8g0371021</name>
</gene>
<keyword evidence="1" id="KW-0472">Membrane</keyword>
<dbReference type="Gramene" id="rna48275">
    <property type="protein sequence ID" value="RHN41906.1"/>
    <property type="gene ID" value="gene48275"/>
</dbReference>
<name>A0A396GLB4_MEDTR</name>
<keyword evidence="1" id="KW-1133">Transmembrane helix</keyword>
<dbReference type="EMBL" id="PSQE01000008">
    <property type="protein sequence ID" value="RHN41906.1"/>
    <property type="molecule type" value="Genomic_DNA"/>
</dbReference>
<proteinExistence type="predicted"/>
<evidence type="ECO:0000256" key="1">
    <source>
        <dbReference type="SAM" id="Phobius"/>
    </source>
</evidence>
<comment type="caution">
    <text evidence="2">The sequence shown here is derived from an EMBL/GenBank/DDBJ whole genome shotgun (WGS) entry which is preliminary data.</text>
</comment>
<evidence type="ECO:0000313" key="2">
    <source>
        <dbReference type="EMBL" id="RHN41906.1"/>
    </source>
</evidence>
<dbReference type="Proteomes" id="UP000265566">
    <property type="component" value="Chromosome 8"/>
</dbReference>
<feature type="transmembrane region" description="Helical" evidence="1">
    <location>
        <begin position="12"/>
        <end position="34"/>
    </location>
</feature>
<protein>
    <recommendedName>
        <fullName evidence="3">Transmembrane protein</fullName>
    </recommendedName>
</protein>
<organism evidence="2">
    <name type="scientific">Medicago truncatula</name>
    <name type="common">Barrel medic</name>
    <name type="synonym">Medicago tribuloides</name>
    <dbReference type="NCBI Taxonomy" id="3880"/>
    <lineage>
        <taxon>Eukaryota</taxon>
        <taxon>Viridiplantae</taxon>
        <taxon>Streptophyta</taxon>
        <taxon>Embryophyta</taxon>
        <taxon>Tracheophyta</taxon>
        <taxon>Spermatophyta</taxon>
        <taxon>Magnoliopsida</taxon>
        <taxon>eudicotyledons</taxon>
        <taxon>Gunneridae</taxon>
        <taxon>Pentapetalae</taxon>
        <taxon>rosids</taxon>
        <taxon>fabids</taxon>
        <taxon>Fabales</taxon>
        <taxon>Fabaceae</taxon>
        <taxon>Papilionoideae</taxon>
        <taxon>50 kb inversion clade</taxon>
        <taxon>NPAAA clade</taxon>
        <taxon>Hologalegina</taxon>
        <taxon>IRL clade</taxon>
        <taxon>Trifolieae</taxon>
        <taxon>Medicago</taxon>
    </lineage>
</organism>
<evidence type="ECO:0008006" key="3">
    <source>
        <dbReference type="Google" id="ProtNLM"/>
    </source>
</evidence>
<keyword evidence="1" id="KW-0812">Transmembrane</keyword>
<reference evidence="2" key="1">
    <citation type="journal article" date="2018" name="Nat. Plants">
        <title>Whole-genome landscape of Medicago truncatula symbiotic genes.</title>
        <authorList>
            <person name="Pecrix Y."/>
            <person name="Gamas P."/>
            <person name="Carrere S."/>
        </authorList>
    </citation>
    <scope>NUCLEOTIDE SEQUENCE</scope>
    <source>
        <tissue evidence="2">Leaves</tissue>
    </source>
</reference>
<accession>A0A396GLB4</accession>
<feature type="transmembrane region" description="Helical" evidence="1">
    <location>
        <begin position="46"/>
        <end position="65"/>
    </location>
</feature>
<sequence>MVLEPERVPATVIGFVQFLLVFGAVLCWVRGYLCCSVSFVEFLSRVWSLLCGWLPSFGLGPVAVWEDVSSVWWP</sequence>